<dbReference type="Pfam" id="PF13812">
    <property type="entry name" value="PPR_3"/>
    <property type="match status" value="1"/>
</dbReference>
<feature type="region of interest" description="Disordered" evidence="3">
    <location>
        <begin position="50"/>
        <end position="144"/>
    </location>
</feature>
<dbReference type="InterPro" id="IPR051222">
    <property type="entry name" value="PPR/CCM1_RNA-binding"/>
</dbReference>
<dbReference type="AlphaFoldDB" id="A0A7S4EHW1"/>
<feature type="compositionally biased region" description="Basic and acidic residues" evidence="3">
    <location>
        <begin position="132"/>
        <end position="144"/>
    </location>
</feature>
<feature type="repeat" description="PPR" evidence="2">
    <location>
        <begin position="699"/>
        <end position="736"/>
    </location>
</feature>
<evidence type="ECO:0008006" key="5">
    <source>
        <dbReference type="Google" id="ProtNLM"/>
    </source>
</evidence>
<protein>
    <recommendedName>
        <fullName evidence="5">Pentacotripeptide-repeat region of PRORP domain-containing protein</fullName>
    </recommendedName>
</protein>
<reference evidence="4" key="1">
    <citation type="submission" date="2021-01" db="EMBL/GenBank/DDBJ databases">
        <authorList>
            <person name="Corre E."/>
            <person name="Pelletier E."/>
            <person name="Niang G."/>
            <person name="Scheremetjew M."/>
            <person name="Finn R."/>
            <person name="Kale V."/>
            <person name="Holt S."/>
            <person name="Cochrane G."/>
            <person name="Meng A."/>
            <person name="Brown T."/>
            <person name="Cohen L."/>
        </authorList>
    </citation>
    <scope>NUCLEOTIDE SEQUENCE</scope>
    <source>
        <strain evidence="4">10249 10 AB</strain>
    </source>
</reference>
<feature type="compositionally biased region" description="Low complexity" evidence="3">
    <location>
        <begin position="50"/>
        <end position="66"/>
    </location>
</feature>
<proteinExistence type="predicted"/>
<feature type="region of interest" description="Disordered" evidence="3">
    <location>
        <begin position="420"/>
        <end position="439"/>
    </location>
</feature>
<dbReference type="PANTHER" id="PTHR47942">
    <property type="entry name" value="TETRATRICOPEPTIDE REPEAT (TPR)-LIKE SUPERFAMILY PROTEIN-RELATED"/>
    <property type="match status" value="1"/>
</dbReference>
<dbReference type="Gene3D" id="1.25.40.10">
    <property type="entry name" value="Tetratricopeptide repeat domain"/>
    <property type="match status" value="4"/>
</dbReference>
<dbReference type="PROSITE" id="PS51257">
    <property type="entry name" value="PROKAR_LIPOPROTEIN"/>
    <property type="match status" value="1"/>
</dbReference>
<sequence>MHRNPTMIIRTWTMRRRRKKVSFFVTVLVFLLSCIEAWCLLSPPSKFSSLSTSTLTSSSPHPGSTTGFMSQRNEVSHGIDKASYDNSNNRKEEDRRRAVGNTFPIAKIKVKDANNDNNNNNSNESSENNDINNHDDFNANHLHHDDDNKNYFSLKKATQDLLDVNQTTIGNWTKQDCDNVVGVMRMWSKRAAGGSGRTPHPAIQQERLLRRIIEEKQAANSFALDLKTRDIYHDIIFSWSKISCSSSSSFGTFGNNFGGGNNAGGGGGAHSNPNANANANRAEEILDAMQHAYNSGEDRDLQPAIDAWNSILDAYANSKSEDAPEQAMRVINKLYRLISEGKTDARPNDESYASILKAVAGTGGKGAPQNVLDLLVRMQNLSENGFSIDVTTSCHNVYLSALVESMKDRRVHAPQTARLAESHLHKMKEHADPNSRPDRKSYNLVLAGWSKSGDRDLASKAEALLEEMEASTEGGSTRTAPNKYTYNRIIFCYTWSQLSDKGDKALAVLGKMKELGETNPFCRPDYTTYNAVMNCITKGNHPSAPYQVEALLKEMTELFKRTGDYSVRPHNRSFNACVNAWARSKSSEAPERIKSWIGIMQDDFESGRTDGMPNKWTYNSYLQALAKQRKPSSADEAERILSMMEDMNRQFHSNNIKPDVLTYTNVLHCIALSESDDAFQRAYAILSKMESGDGDVRPNVYTYNVLINVVAKSKLPGKAKIAVRLVNRMKQVAIRPIIITYNNALNACAYSDTKLDDQREVMQVATMILKEAQETSGANYISYTTYIRVIRYFVHDRLDQWRLIRKTFRRCCKDGQLTLAIMKQMRAALSAHQYGLIEREATDERTGRWHKEYTRNAKRLKSQPLRRNHSISYK</sequence>
<dbReference type="InterPro" id="IPR002885">
    <property type="entry name" value="PPR_rpt"/>
</dbReference>
<dbReference type="PANTHER" id="PTHR47942:SF63">
    <property type="entry name" value="PENTATRICOPEPTIDE REPEAT-CONTAINING PROTEIN"/>
    <property type="match status" value="1"/>
</dbReference>
<accession>A0A7S4EHW1</accession>
<gene>
    <name evidence="4" type="ORF">PAUS00366_LOCUS7343</name>
</gene>
<dbReference type="InterPro" id="IPR011990">
    <property type="entry name" value="TPR-like_helical_dom_sf"/>
</dbReference>
<keyword evidence="1" id="KW-0677">Repeat</keyword>
<dbReference type="PROSITE" id="PS51375">
    <property type="entry name" value="PPR"/>
    <property type="match status" value="1"/>
</dbReference>
<name>A0A7S4EHW1_9STRA</name>
<organism evidence="4">
    <name type="scientific">Pseudo-nitzschia australis</name>
    <dbReference type="NCBI Taxonomy" id="44445"/>
    <lineage>
        <taxon>Eukaryota</taxon>
        <taxon>Sar</taxon>
        <taxon>Stramenopiles</taxon>
        <taxon>Ochrophyta</taxon>
        <taxon>Bacillariophyta</taxon>
        <taxon>Bacillariophyceae</taxon>
        <taxon>Bacillariophycidae</taxon>
        <taxon>Bacillariales</taxon>
        <taxon>Bacillariaceae</taxon>
        <taxon>Pseudo-nitzschia</taxon>
    </lineage>
</organism>
<feature type="compositionally biased region" description="Low complexity" evidence="3">
    <location>
        <begin position="115"/>
        <end position="131"/>
    </location>
</feature>
<evidence type="ECO:0000313" key="4">
    <source>
        <dbReference type="EMBL" id="CAE0714591.1"/>
    </source>
</evidence>
<evidence type="ECO:0000256" key="3">
    <source>
        <dbReference type="SAM" id="MobiDB-lite"/>
    </source>
</evidence>
<feature type="compositionally biased region" description="Basic and acidic residues" evidence="3">
    <location>
        <begin position="74"/>
        <end position="97"/>
    </location>
</feature>
<dbReference type="EMBL" id="HBIX01009681">
    <property type="protein sequence ID" value="CAE0714591.1"/>
    <property type="molecule type" value="Transcribed_RNA"/>
</dbReference>
<evidence type="ECO:0000256" key="2">
    <source>
        <dbReference type="PROSITE-ProRule" id="PRU00708"/>
    </source>
</evidence>
<evidence type="ECO:0000256" key="1">
    <source>
        <dbReference type="ARBA" id="ARBA00022737"/>
    </source>
</evidence>